<dbReference type="RefSeq" id="WP_054453246.1">
    <property type="nucleotide sequence ID" value="NZ_CP061008.1"/>
</dbReference>
<sequence>MKKLSTEQLQAAAETLRRVQARLARAGNLPLEPTLYACAQGFRRNVPDYLWSWLSGLLAPHKSLGAWMDAHQPGWRTGKTPAAVVYARSENGWLEWLIAELEAEINDPHARAKREGRA</sequence>
<dbReference type="AlphaFoldDB" id="A0A2T5CUK8"/>
<dbReference type="Proteomes" id="UP000285324">
    <property type="component" value="Unassembled WGS sequence"/>
</dbReference>
<accession>A0A2T5CUK8</accession>
<organism evidence="1 2">
    <name type="scientific">Alcaligenes xylosoxydans xylosoxydans</name>
    <name type="common">Achromobacter xylosoxidans</name>
    <dbReference type="NCBI Taxonomy" id="85698"/>
    <lineage>
        <taxon>Bacteria</taxon>
        <taxon>Pseudomonadati</taxon>
        <taxon>Pseudomonadota</taxon>
        <taxon>Betaproteobacteria</taxon>
        <taxon>Burkholderiales</taxon>
        <taxon>Alcaligenaceae</taxon>
        <taxon>Achromobacter</taxon>
    </lineage>
</organism>
<evidence type="ECO:0000313" key="1">
    <source>
        <dbReference type="EMBL" id="RPJ88685.1"/>
    </source>
</evidence>
<dbReference type="GeneID" id="84698616"/>
<evidence type="ECO:0000313" key="2">
    <source>
        <dbReference type="Proteomes" id="UP000285324"/>
    </source>
</evidence>
<dbReference type="OrthoDB" id="7062435at2"/>
<reference evidence="1 2" key="1">
    <citation type="submission" date="2018-08" db="EMBL/GenBank/DDBJ databases">
        <title>Achromobacter xylosoxidans Genome sequencing and assembly.</title>
        <authorList>
            <person name="Wang R."/>
            <person name="Rensing C."/>
            <person name="Li Y."/>
        </authorList>
    </citation>
    <scope>NUCLEOTIDE SEQUENCE [LARGE SCALE GENOMIC DNA]</scope>
    <source>
        <strain evidence="1 2">GD003A</strain>
    </source>
</reference>
<protein>
    <submittedName>
        <fullName evidence="1">Uncharacterized protein</fullName>
    </submittedName>
</protein>
<name>A0A2T5CUK8_ALCXX</name>
<comment type="caution">
    <text evidence="1">The sequence shown here is derived from an EMBL/GenBank/DDBJ whole genome shotgun (WGS) entry which is preliminary data.</text>
</comment>
<dbReference type="EMBL" id="QVXO01000057">
    <property type="protein sequence ID" value="RPJ88685.1"/>
    <property type="molecule type" value="Genomic_DNA"/>
</dbReference>
<gene>
    <name evidence="1" type="ORF">DY367_26415</name>
</gene>
<proteinExistence type="predicted"/>